<sequence>MRINIWRKKLHIKQHLNIYQQLFADINGFKLSRKARASQDAMEYLYGEIDFVSFIALLSCTNPTKNTVFYDLGSGIGTAVLACTMVFDVEKSCGIELFSSLHQAALKQKEALEQIPEYSTAANKIHFIHGDFLKTNFYDATLIFINSTAFIGDTWSALCQRLNKMPAGTIIITTSKKLPSQDFHVIRATTVKMSWGLVTAYIQERLMQIKNKNPLHAVDNIE</sequence>
<comment type="catalytic activity">
    <reaction evidence="5">
        <text>L-lysyl(79)-[histone H3] + 3 S-adenosyl-L-methionine = N(6),N(6),N(6)-trimethyl-L-lysyl(79)-[histone H3] + 3 S-adenosyl-L-homocysteine + 3 H(+)</text>
        <dbReference type="Rhea" id="RHEA:60328"/>
        <dbReference type="Rhea" id="RHEA-COMP:15549"/>
        <dbReference type="Rhea" id="RHEA-COMP:15552"/>
        <dbReference type="ChEBI" id="CHEBI:15378"/>
        <dbReference type="ChEBI" id="CHEBI:29969"/>
        <dbReference type="ChEBI" id="CHEBI:57856"/>
        <dbReference type="ChEBI" id="CHEBI:59789"/>
        <dbReference type="ChEBI" id="CHEBI:61961"/>
        <dbReference type="EC" id="2.1.1.360"/>
    </reaction>
</comment>
<dbReference type="PANTHER" id="PTHR21451">
    <property type="entry name" value="HISTONE H3 METHYLTRANSFERASE"/>
    <property type="match status" value="1"/>
</dbReference>
<dbReference type="InterPro" id="IPR029063">
    <property type="entry name" value="SAM-dependent_MTases_sf"/>
</dbReference>
<dbReference type="KEGG" id="lok:Loa_00113"/>
<dbReference type="EC" id="2.1.1.360" evidence="1"/>
<dbReference type="PANTHER" id="PTHR21451:SF19">
    <property type="entry name" value="ACTIVATED IN BLOCKED UNFOLDED PROTEIN RESPONSE"/>
    <property type="match status" value="1"/>
</dbReference>
<dbReference type="PATRIC" id="fig|1268635.3.peg.117"/>
<evidence type="ECO:0000259" key="6">
    <source>
        <dbReference type="PROSITE" id="PS51569"/>
    </source>
</evidence>
<dbReference type="InterPro" id="IPR030445">
    <property type="entry name" value="H3-K79_meTrfase"/>
</dbReference>
<dbReference type="InterPro" id="IPR025789">
    <property type="entry name" value="DOT1_dom"/>
</dbReference>
<dbReference type="Proteomes" id="UP000018838">
    <property type="component" value="Chromosome"/>
</dbReference>
<dbReference type="GO" id="GO:0140956">
    <property type="term" value="F:histone H3K79 trimethyltransferase activity"/>
    <property type="evidence" value="ECO:0007669"/>
    <property type="project" value="UniProtKB-EC"/>
</dbReference>
<dbReference type="EMBL" id="CP004006">
    <property type="protein sequence ID" value="AHE65704.1"/>
    <property type="molecule type" value="Genomic_DNA"/>
</dbReference>
<dbReference type="eggNOG" id="COG2242">
    <property type="taxonomic scope" value="Bacteria"/>
</dbReference>
<dbReference type="Pfam" id="PF08123">
    <property type="entry name" value="DOT1"/>
    <property type="match status" value="1"/>
</dbReference>
<dbReference type="PROSITE" id="PS51569">
    <property type="entry name" value="DOT1"/>
    <property type="match status" value="1"/>
</dbReference>
<protein>
    <recommendedName>
        <fullName evidence="2">Histone-lysine N-methyltransferase, H3 lysine-79 specific</fullName>
        <ecNumber evidence="1">2.1.1.360</ecNumber>
    </recommendedName>
    <alternativeName>
        <fullName evidence="4">Histone H3-K79 methyltransferase</fullName>
    </alternativeName>
</protein>
<keyword evidence="3" id="KW-0156">Chromatin regulator</keyword>
<evidence type="ECO:0000256" key="1">
    <source>
        <dbReference type="ARBA" id="ARBA00012190"/>
    </source>
</evidence>
<dbReference type="AlphaFoldDB" id="W0BBA3"/>
<dbReference type="SUPFAM" id="SSF53335">
    <property type="entry name" value="S-adenosyl-L-methionine-dependent methyltransferases"/>
    <property type="match status" value="1"/>
</dbReference>
<gene>
    <name evidence="7" type="ORF">Loa_00113</name>
</gene>
<dbReference type="GO" id="GO:0051726">
    <property type="term" value="P:regulation of cell cycle"/>
    <property type="evidence" value="ECO:0007669"/>
    <property type="project" value="InterPro"/>
</dbReference>
<evidence type="ECO:0000313" key="7">
    <source>
        <dbReference type="EMBL" id="AHE65704.1"/>
    </source>
</evidence>
<dbReference type="RefSeq" id="WP_081726667.1">
    <property type="nucleotide sequence ID" value="NZ_CP004006.1"/>
</dbReference>
<dbReference type="Gene3D" id="3.40.50.150">
    <property type="entry name" value="Vaccinia Virus protein VP39"/>
    <property type="match status" value="1"/>
</dbReference>
<evidence type="ECO:0000313" key="8">
    <source>
        <dbReference type="Proteomes" id="UP000018838"/>
    </source>
</evidence>
<keyword evidence="8" id="KW-1185">Reference proteome</keyword>
<dbReference type="STRING" id="1268635.Loa_00113"/>
<evidence type="ECO:0000256" key="4">
    <source>
        <dbReference type="ARBA" id="ARBA00029821"/>
    </source>
</evidence>
<evidence type="ECO:0000256" key="5">
    <source>
        <dbReference type="ARBA" id="ARBA00047770"/>
    </source>
</evidence>
<name>W0BBA3_9GAMM</name>
<reference evidence="7 8" key="1">
    <citation type="journal article" date="2013" name="Int. J. Med. Microbiol.">
        <title>Legionella oakridgensis ATCC 33761 genome sequence and phenotypic characterization reveals its replication capacity in amoebae.</title>
        <authorList>
            <person name="Brzuszkiewicz E."/>
            <person name="Schulz T."/>
            <person name="Rydzewski K."/>
            <person name="Daniel R."/>
            <person name="Gillmaier N."/>
            <person name="Dittmann C."/>
            <person name="Holland G."/>
            <person name="Schunder E."/>
            <person name="Lautner M."/>
            <person name="Eisenreich W."/>
            <person name="Luck C."/>
            <person name="Heuner K."/>
        </authorList>
    </citation>
    <scope>NUCLEOTIDE SEQUENCE [LARGE SCALE GENOMIC DNA]</scope>
    <source>
        <strain>OR-10</strain>
        <strain evidence="8">ATCC 33761</strain>
    </source>
</reference>
<feature type="domain" description="DOT1" evidence="6">
    <location>
        <begin position="1"/>
        <end position="222"/>
    </location>
</feature>
<evidence type="ECO:0000256" key="2">
    <source>
        <dbReference type="ARBA" id="ARBA00020987"/>
    </source>
</evidence>
<organism evidence="7 8">
    <name type="scientific">Legionella oakridgensis ATCC 33761 = DSM 21215</name>
    <dbReference type="NCBI Taxonomy" id="1268635"/>
    <lineage>
        <taxon>Bacteria</taxon>
        <taxon>Pseudomonadati</taxon>
        <taxon>Pseudomonadota</taxon>
        <taxon>Gammaproteobacteria</taxon>
        <taxon>Legionellales</taxon>
        <taxon>Legionellaceae</taxon>
        <taxon>Legionella</taxon>
    </lineage>
</organism>
<proteinExistence type="predicted"/>
<evidence type="ECO:0000256" key="3">
    <source>
        <dbReference type="ARBA" id="ARBA00022853"/>
    </source>
</evidence>
<dbReference type="HOGENOM" id="CLU_085223_1_0_6"/>
<accession>W0BBA3</accession>